<dbReference type="RefSeq" id="WP_301141138.1">
    <property type="nucleotide sequence ID" value="NZ_JAUHQA010000001.1"/>
</dbReference>
<gene>
    <name evidence="2" type="ORF">QQX02_03050</name>
</gene>
<accession>A0ABT8GF52</accession>
<feature type="transmembrane region" description="Helical" evidence="1">
    <location>
        <begin position="12"/>
        <end position="35"/>
    </location>
</feature>
<proteinExistence type="predicted"/>
<keyword evidence="1" id="KW-0812">Transmembrane</keyword>
<comment type="caution">
    <text evidence="2">The sequence shown here is derived from an EMBL/GenBank/DDBJ whole genome shotgun (WGS) entry which is preliminary data.</text>
</comment>
<sequence>MADVSARRRDDAGAAMVEFLGVTVLVLVPVVYLVIAAAQFQAAAFAVEGASRSAARGAVVAGLDALESGGTAADAREAAVARAQAAVALALEDFSVRGEPSVTLECDSSPCFEPGSTVTAEVVVAVPLAGVPGPVVEVVPVAVDVSATGRSPVEGFSP</sequence>
<evidence type="ECO:0000313" key="2">
    <source>
        <dbReference type="EMBL" id="MDN4479899.1"/>
    </source>
</evidence>
<name>A0ABT8GF52_9MICO</name>
<evidence type="ECO:0000313" key="3">
    <source>
        <dbReference type="Proteomes" id="UP001172708"/>
    </source>
</evidence>
<dbReference type="EMBL" id="JAUHQA010000001">
    <property type="protein sequence ID" value="MDN4479899.1"/>
    <property type="molecule type" value="Genomic_DNA"/>
</dbReference>
<protein>
    <submittedName>
        <fullName evidence="2">Pilus assembly protein</fullName>
    </submittedName>
</protein>
<organism evidence="2 3">
    <name type="scientific">Demequina muriae</name>
    <dbReference type="NCBI Taxonomy" id="3051664"/>
    <lineage>
        <taxon>Bacteria</taxon>
        <taxon>Bacillati</taxon>
        <taxon>Actinomycetota</taxon>
        <taxon>Actinomycetes</taxon>
        <taxon>Micrococcales</taxon>
        <taxon>Demequinaceae</taxon>
        <taxon>Demequina</taxon>
    </lineage>
</organism>
<keyword evidence="1" id="KW-0472">Membrane</keyword>
<keyword evidence="1" id="KW-1133">Transmembrane helix</keyword>
<evidence type="ECO:0000256" key="1">
    <source>
        <dbReference type="SAM" id="Phobius"/>
    </source>
</evidence>
<keyword evidence="3" id="KW-1185">Reference proteome</keyword>
<reference evidence="2" key="1">
    <citation type="submission" date="2023-06" db="EMBL/GenBank/DDBJ databases">
        <title>Egi l300058.</title>
        <authorList>
            <person name="Gao L."/>
            <person name="Fang B.-Z."/>
            <person name="Li W.-J."/>
        </authorList>
    </citation>
    <scope>NUCLEOTIDE SEQUENCE</scope>
    <source>
        <strain evidence="2">EGI L300058</strain>
    </source>
</reference>
<dbReference type="Proteomes" id="UP001172708">
    <property type="component" value="Unassembled WGS sequence"/>
</dbReference>